<reference evidence="1" key="1">
    <citation type="submission" date="2012-09" db="EMBL/GenBank/DDBJ databases">
        <authorList>
            <person name="Martin A.A."/>
        </authorList>
    </citation>
    <scope>NUCLEOTIDE SEQUENCE</scope>
</reference>
<protein>
    <submittedName>
        <fullName evidence="2">CUB domain-containing protein</fullName>
    </submittedName>
</protein>
<dbReference type="WBParaSite" id="ACAC_0000509701-mRNA-1">
    <property type="protein sequence ID" value="ACAC_0000509701-mRNA-1"/>
    <property type="gene ID" value="ACAC_0000509701"/>
</dbReference>
<evidence type="ECO:0000313" key="1">
    <source>
        <dbReference type="Proteomes" id="UP000035642"/>
    </source>
</evidence>
<accession>A0A0K0D4V2</accession>
<keyword evidence="1" id="KW-1185">Reference proteome</keyword>
<evidence type="ECO:0000313" key="2">
    <source>
        <dbReference type="WBParaSite" id="ACAC_0000509701-mRNA-1"/>
    </source>
</evidence>
<dbReference type="Proteomes" id="UP000035642">
    <property type="component" value="Unassembled WGS sequence"/>
</dbReference>
<proteinExistence type="predicted"/>
<sequence length="258" mass="29667">RRLKNSYPYVNCRWKINIQTENIQRLCLSFCFFIGKIVISDPASGVLASNSRPGWEGGQLISDPIPCLPSGIRVAATAWRSRIGPINEQPKLQSTYHPLMIPTNQLNKTDTHPILMGGDVHQGRAYEERHQPTVYTPQPQSVRPLKVVFFRLKNNCFMIDARSRVIVRHSSFRFIFGFLKFIQKASRVLRADVFDSCARIRTVTSKSSPLCFAPHVHLEEFFDEIRISHLGVLLCGHKVVYPFPQYIPHRTRYMRSSI</sequence>
<reference evidence="2" key="2">
    <citation type="submission" date="2017-02" db="UniProtKB">
        <authorList>
            <consortium name="WormBaseParasite"/>
        </authorList>
    </citation>
    <scope>IDENTIFICATION</scope>
</reference>
<organism evidence="1 2">
    <name type="scientific">Angiostrongylus cantonensis</name>
    <name type="common">Rat lungworm</name>
    <dbReference type="NCBI Taxonomy" id="6313"/>
    <lineage>
        <taxon>Eukaryota</taxon>
        <taxon>Metazoa</taxon>
        <taxon>Ecdysozoa</taxon>
        <taxon>Nematoda</taxon>
        <taxon>Chromadorea</taxon>
        <taxon>Rhabditida</taxon>
        <taxon>Rhabditina</taxon>
        <taxon>Rhabditomorpha</taxon>
        <taxon>Strongyloidea</taxon>
        <taxon>Metastrongylidae</taxon>
        <taxon>Angiostrongylus</taxon>
    </lineage>
</organism>
<name>A0A0K0D4V2_ANGCA</name>
<dbReference type="AlphaFoldDB" id="A0A0K0D4V2"/>